<organism evidence="1 2">
    <name type="scientific">Peptoniphilus asaccharolyticus DSM 20463</name>
    <dbReference type="NCBI Taxonomy" id="573058"/>
    <lineage>
        <taxon>Bacteria</taxon>
        <taxon>Bacillati</taxon>
        <taxon>Bacillota</taxon>
        <taxon>Tissierellia</taxon>
        <taxon>Tissierellales</taxon>
        <taxon>Peptoniphilaceae</taxon>
        <taxon>Peptoniphilus</taxon>
    </lineage>
</organism>
<proteinExistence type="predicted"/>
<protein>
    <submittedName>
        <fullName evidence="1">Uncharacterized protein</fullName>
    </submittedName>
</protein>
<accession>A0A1W1VKX7</accession>
<gene>
    <name evidence="1" type="ORF">SAMN00017477_2124</name>
</gene>
<dbReference type="Proteomes" id="UP000192368">
    <property type="component" value="Unassembled WGS sequence"/>
</dbReference>
<name>A0A1W1VKX7_PEPAS</name>
<evidence type="ECO:0000313" key="1">
    <source>
        <dbReference type="EMBL" id="SMB93711.1"/>
    </source>
</evidence>
<keyword evidence="2" id="KW-1185">Reference proteome</keyword>
<dbReference type="EMBL" id="FWWR01000017">
    <property type="protein sequence ID" value="SMB93711.1"/>
    <property type="molecule type" value="Genomic_DNA"/>
</dbReference>
<sequence>MKIRNLLEIRKAIYSLLRSDERMIAFSTSKTSSSAYCILVNELNEYVCFRVSDHYTSPFYSNRTFYIENDLEKLRENIRKYLDNISWHKFKYSDFYGLQCLKQMKLKKMSIYIDNSAEIFDRAKMGMLFYQIVDRSRNKKEIHTVSESFQKHLRKFYASGLISETKLFDNTYLVYVTAEGLALIEHSMPLYINKFLEDFDSINLNYVEIE</sequence>
<evidence type="ECO:0000313" key="2">
    <source>
        <dbReference type="Proteomes" id="UP000192368"/>
    </source>
</evidence>
<dbReference type="OrthoDB" id="2404054at2"/>
<dbReference type="RefSeq" id="WP_084231616.1">
    <property type="nucleotide sequence ID" value="NZ_FWWR01000017.1"/>
</dbReference>
<dbReference type="AlphaFoldDB" id="A0A1W1VKX7"/>
<reference evidence="2" key="1">
    <citation type="submission" date="2017-04" db="EMBL/GenBank/DDBJ databases">
        <authorList>
            <person name="Varghese N."/>
            <person name="Submissions S."/>
        </authorList>
    </citation>
    <scope>NUCLEOTIDE SEQUENCE [LARGE SCALE GENOMIC DNA]</scope>
    <source>
        <strain evidence="2">DSM 20463</strain>
    </source>
</reference>